<dbReference type="Pfam" id="PF25583">
    <property type="entry name" value="WCX"/>
    <property type="match status" value="1"/>
</dbReference>
<accession>A0ABV7AKK7</accession>
<proteinExistence type="predicted"/>
<dbReference type="EMBL" id="JBHRSK010000013">
    <property type="protein sequence ID" value="MFC2969483.1"/>
    <property type="molecule type" value="Genomic_DNA"/>
</dbReference>
<dbReference type="Proteomes" id="UP001595443">
    <property type="component" value="Unassembled WGS sequence"/>
</dbReference>
<protein>
    <submittedName>
        <fullName evidence="3">Helix-turn-helix transcriptional regulator</fullName>
    </submittedName>
</protein>
<dbReference type="PANTHER" id="PTHR34580:SF1">
    <property type="entry name" value="PROTEIN PAFC"/>
    <property type="match status" value="1"/>
</dbReference>
<keyword evidence="4" id="KW-1185">Reference proteome</keyword>
<dbReference type="InterPro" id="IPR051534">
    <property type="entry name" value="CBASS_pafABC_assoc_protein"/>
</dbReference>
<sequence>MTENPRKLGIVQHIELALRLAATSEGLTIDEIAEEFEVSPRTAQRMRAALDTVFEIEALKDGTRLRYRLAQRLDPALVAPSRAELSELALAARALADSGQENRAQVLERLHKRLLAALRQRDKLRLAPDLELLEQRQLPIIPAGPRAPGAPGVVAACQQALLADCLLGFDYTSPRGYRLHEVAVRGLLVGARSYLVAAGNDWGDPMLFRIDRISGPRVTEAPAWPDTTFDLEAFAARSFGVFQEDMQDVVLRFDAVIAGEARAFRFHPAQMVQTLRDGRVEVRFESGGLLELAQHLFTWRGMVEVVSPEALIEMFRTELETALKRLPDK</sequence>
<feature type="domain" description="WCX" evidence="2">
    <location>
        <begin position="248"/>
        <end position="323"/>
    </location>
</feature>
<feature type="domain" description="WYL" evidence="1">
    <location>
        <begin position="153"/>
        <end position="217"/>
    </location>
</feature>
<evidence type="ECO:0000313" key="4">
    <source>
        <dbReference type="Proteomes" id="UP001595443"/>
    </source>
</evidence>
<dbReference type="Pfam" id="PF13280">
    <property type="entry name" value="WYL"/>
    <property type="match status" value="1"/>
</dbReference>
<reference evidence="4" key="1">
    <citation type="journal article" date="2019" name="Int. J. Syst. Evol. Microbiol.">
        <title>The Global Catalogue of Microorganisms (GCM) 10K type strain sequencing project: providing services to taxonomists for standard genome sequencing and annotation.</title>
        <authorList>
            <consortium name="The Broad Institute Genomics Platform"/>
            <consortium name="The Broad Institute Genome Sequencing Center for Infectious Disease"/>
            <person name="Wu L."/>
            <person name="Ma J."/>
        </authorList>
    </citation>
    <scope>NUCLEOTIDE SEQUENCE [LARGE SCALE GENOMIC DNA]</scope>
    <source>
        <strain evidence="4">KCTC 62192</strain>
    </source>
</reference>
<gene>
    <name evidence="3" type="ORF">ACFOES_15385</name>
</gene>
<organism evidence="3 4">
    <name type="scientific">Acidimangrovimonas pyrenivorans</name>
    <dbReference type="NCBI Taxonomy" id="2030798"/>
    <lineage>
        <taxon>Bacteria</taxon>
        <taxon>Pseudomonadati</taxon>
        <taxon>Pseudomonadota</taxon>
        <taxon>Alphaproteobacteria</taxon>
        <taxon>Rhodobacterales</taxon>
        <taxon>Paracoccaceae</taxon>
        <taxon>Acidimangrovimonas</taxon>
    </lineage>
</organism>
<comment type="caution">
    <text evidence="3">The sequence shown here is derived from an EMBL/GenBank/DDBJ whole genome shotgun (WGS) entry which is preliminary data.</text>
</comment>
<dbReference type="InterPro" id="IPR057727">
    <property type="entry name" value="WCX_dom"/>
</dbReference>
<dbReference type="PANTHER" id="PTHR34580">
    <property type="match status" value="1"/>
</dbReference>
<name>A0ABV7AKK7_9RHOB</name>
<evidence type="ECO:0000313" key="3">
    <source>
        <dbReference type="EMBL" id="MFC2969483.1"/>
    </source>
</evidence>
<evidence type="ECO:0000259" key="2">
    <source>
        <dbReference type="Pfam" id="PF25583"/>
    </source>
</evidence>
<evidence type="ECO:0000259" key="1">
    <source>
        <dbReference type="Pfam" id="PF13280"/>
    </source>
</evidence>
<dbReference type="RefSeq" id="WP_377834192.1">
    <property type="nucleotide sequence ID" value="NZ_JBHRSK010000013.1"/>
</dbReference>
<dbReference type="InterPro" id="IPR026881">
    <property type="entry name" value="WYL_dom"/>
</dbReference>